<sequence length="113" mass="13011">MVNLTGPNEQLARPVGERGSVRGPLPPRNHHNWGARFGRHRGELRFREPTTLAEMEELAWRSALLMEKHGGASKHNFHKAMDLLRQQYNMNFIVVCEKCNGPHLYDEITAPER</sequence>
<proteinExistence type="predicted"/>
<evidence type="ECO:0000256" key="1">
    <source>
        <dbReference type="SAM" id="MobiDB-lite"/>
    </source>
</evidence>
<dbReference type="OrthoDB" id="7435843at2759"/>
<dbReference type="EMBL" id="CAKXAJ010025411">
    <property type="protein sequence ID" value="CAH2238960.1"/>
    <property type="molecule type" value="Genomic_DNA"/>
</dbReference>
<keyword evidence="3" id="KW-1185">Reference proteome</keyword>
<organism evidence="2 3">
    <name type="scientific">Pararge aegeria aegeria</name>
    <dbReference type="NCBI Taxonomy" id="348720"/>
    <lineage>
        <taxon>Eukaryota</taxon>
        <taxon>Metazoa</taxon>
        <taxon>Ecdysozoa</taxon>
        <taxon>Arthropoda</taxon>
        <taxon>Hexapoda</taxon>
        <taxon>Insecta</taxon>
        <taxon>Pterygota</taxon>
        <taxon>Neoptera</taxon>
        <taxon>Endopterygota</taxon>
        <taxon>Lepidoptera</taxon>
        <taxon>Glossata</taxon>
        <taxon>Ditrysia</taxon>
        <taxon>Papilionoidea</taxon>
        <taxon>Nymphalidae</taxon>
        <taxon>Satyrinae</taxon>
        <taxon>Satyrini</taxon>
        <taxon>Parargina</taxon>
        <taxon>Pararge</taxon>
    </lineage>
</organism>
<accession>A0A8S4RQX3</accession>
<comment type="caution">
    <text evidence="2">The sequence shown here is derived from an EMBL/GenBank/DDBJ whole genome shotgun (WGS) entry which is preliminary data.</text>
</comment>
<feature type="region of interest" description="Disordered" evidence="1">
    <location>
        <begin position="1"/>
        <end position="34"/>
    </location>
</feature>
<gene>
    <name evidence="2" type="primary">jg19284</name>
    <name evidence="2" type="ORF">PAEG_LOCUS15983</name>
</gene>
<protein>
    <submittedName>
        <fullName evidence="2">Jg19284 protein</fullName>
    </submittedName>
</protein>
<dbReference type="AlphaFoldDB" id="A0A8S4RQX3"/>
<name>A0A8S4RQX3_9NEOP</name>
<evidence type="ECO:0000313" key="3">
    <source>
        <dbReference type="Proteomes" id="UP000838756"/>
    </source>
</evidence>
<evidence type="ECO:0000313" key="2">
    <source>
        <dbReference type="EMBL" id="CAH2238960.1"/>
    </source>
</evidence>
<dbReference type="Proteomes" id="UP000838756">
    <property type="component" value="Unassembled WGS sequence"/>
</dbReference>
<reference evidence="2" key="1">
    <citation type="submission" date="2022-03" db="EMBL/GenBank/DDBJ databases">
        <authorList>
            <person name="Lindestad O."/>
        </authorList>
    </citation>
    <scope>NUCLEOTIDE SEQUENCE</scope>
</reference>